<evidence type="ECO:0000313" key="2">
    <source>
        <dbReference type="Proteomes" id="UP001055072"/>
    </source>
</evidence>
<reference evidence="1" key="1">
    <citation type="journal article" date="2021" name="Environ. Microbiol.">
        <title>Gene family expansions and transcriptome signatures uncover fungal adaptations to wood decay.</title>
        <authorList>
            <person name="Hage H."/>
            <person name="Miyauchi S."/>
            <person name="Viragh M."/>
            <person name="Drula E."/>
            <person name="Min B."/>
            <person name="Chaduli D."/>
            <person name="Navarro D."/>
            <person name="Favel A."/>
            <person name="Norest M."/>
            <person name="Lesage-Meessen L."/>
            <person name="Balint B."/>
            <person name="Merenyi Z."/>
            <person name="de Eugenio L."/>
            <person name="Morin E."/>
            <person name="Martinez A.T."/>
            <person name="Baldrian P."/>
            <person name="Stursova M."/>
            <person name="Martinez M.J."/>
            <person name="Novotny C."/>
            <person name="Magnuson J.K."/>
            <person name="Spatafora J.W."/>
            <person name="Maurice S."/>
            <person name="Pangilinan J."/>
            <person name="Andreopoulos W."/>
            <person name="LaButti K."/>
            <person name="Hundley H."/>
            <person name="Na H."/>
            <person name="Kuo A."/>
            <person name="Barry K."/>
            <person name="Lipzen A."/>
            <person name="Henrissat B."/>
            <person name="Riley R."/>
            <person name="Ahrendt S."/>
            <person name="Nagy L.G."/>
            <person name="Grigoriev I.V."/>
            <person name="Martin F."/>
            <person name="Rosso M.N."/>
        </authorList>
    </citation>
    <scope>NUCLEOTIDE SEQUENCE</scope>
    <source>
        <strain evidence="1">CBS 384.51</strain>
    </source>
</reference>
<keyword evidence="2" id="KW-1185">Reference proteome</keyword>
<accession>A0ACB8U0N3</accession>
<sequence length="108" mass="11614">MLSLRSLVSYIIILVTLIQVVHSRPWLVSSVELRACGTEPSPPAMLDECNSICAPISRAQEICASSTLCTCAIAPPSALSLCLECHISRRDGLESQWISATVNARESA</sequence>
<proteinExistence type="predicted"/>
<gene>
    <name evidence="1" type="ORF">BDY19DRAFT_994881</name>
</gene>
<comment type="caution">
    <text evidence="1">The sequence shown here is derived from an EMBL/GenBank/DDBJ whole genome shotgun (WGS) entry which is preliminary data.</text>
</comment>
<dbReference type="EMBL" id="MU274917">
    <property type="protein sequence ID" value="KAI0087565.1"/>
    <property type="molecule type" value="Genomic_DNA"/>
</dbReference>
<name>A0ACB8U0N3_9APHY</name>
<evidence type="ECO:0000313" key="1">
    <source>
        <dbReference type="EMBL" id="KAI0087565.1"/>
    </source>
</evidence>
<organism evidence="1 2">
    <name type="scientific">Irpex rosettiformis</name>
    <dbReference type="NCBI Taxonomy" id="378272"/>
    <lineage>
        <taxon>Eukaryota</taxon>
        <taxon>Fungi</taxon>
        <taxon>Dikarya</taxon>
        <taxon>Basidiomycota</taxon>
        <taxon>Agaricomycotina</taxon>
        <taxon>Agaricomycetes</taxon>
        <taxon>Polyporales</taxon>
        <taxon>Irpicaceae</taxon>
        <taxon>Irpex</taxon>
    </lineage>
</organism>
<dbReference type="Proteomes" id="UP001055072">
    <property type="component" value="Unassembled WGS sequence"/>
</dbReference>
<protein>
    <submittedName>
        <fullName evidence="1">Uncharacterized protein</fullName>
    </submittedName>
</protein>